<sequence length="338" mass="37373">MNFTFAHPWLLLLLLVIPVLAWFRGKRGRQPAFLYSSVQLVKGIIGITKSSAGSILPKMRWFVLALFIFALAQPRFVQSETKVSASGVDIVVALDMSGSMLAEDEGFVLNGQQATRFIIARDVLKKFVDKRQSDRIGLVVFGTQAYVAVPPTLDHEFLLKNLERLGIGSINGNQTAIGSALSTSMNRLRELKSKSKIIILMTDGQNNAGKVPPLTAAEAARALGIKIYTIGVGTKGVARMAVGTDPFSGQKIYQQVPVDIDEGTLTSISKMTNAKYYRADSTATLEKIYADIDRLEKTEAEVKKYTQFQELFAWFVIPGMFLLLLEVILSHTIWRKLP</sequence>
<dbReference type="InterPro" id="IPR050768">
    <property type="entry name" value="UPF0353/GerABKA_families"/>
</dbReference>
<dbReference type="PANTHER" id="PTHR22550:SF5">
    <property type="entry name" value="LEUCINE ZIPPER PROTEIN 4"/>
    <property type="match status" value="1"/>
</dbReference>
<feature type="transmembrane region" description="Helical" evidence="5">
    <location>
        <begin position="311"/>
        <end position="334"/>
    </location>
</feature>
<evidence type="ECO:0000259" key="6">
    <source>
        <dbReference type="PROSITE" id="PS50234"/>
    </source>
</evidence>
<dbReference type="Proteomes" id="UP000003688">
    <property type="component" value="Unassembled WGS sequence"/>
</dbReference>
<dbReference type="InterPro" id="IPR036465">
    <property type="entry name" value="vWFA_dom_sf"/>
</dbReference>
<organism evidence="7 8">
    <name type="scientific">Pedosphaera parvula (strain Ellin514)</name>
    <dbReference type="NCBI Taxonomy" id="320771"/>
    <lineage>
        <taxon>Bacteria</taxon>
        <taxon>Pseudomonadati</taxon>
        <taxon>Verrucomicrobiota</taxon>
        <taxon>Pedosphaerae</taxon>
        <taxon>Pedosphaerales</taxon>
        <taxon>Pedosphaeraceae</taxon>
        <taxon>Pedosphaera</taxon>
    </lineage>
</organism>
<dbReference type="STRING" id="320771.Cflav_PD4315"/>
<keyword evidence="4 5" id="KW-0472">Membrane</keyword>
<dbReference type="InterPro" id="IPR024163">
    <property type="entry name" value="Aerotolerance_reg_N"/>
</dbReference>
<dbReference type="PANTHER" id="PTHR22550">
    <property type="entry name" value="SPORE GERMINATION PROTEIN"/>
    <property type="match status" value="1"/>
</dbReference>
<name>B9XFD0_PEDPL</name>
<dbReference type="RefSeq" id="WP_007414528.1">
    <property type="nucleotide sequence ID" value="NZ_ABOX02000010.1"/>
</dbReference>
<dbReference type="Gene3D" id="3.40.50.410">
    <property type="entry name" value="von Willebrand factor, type A domain"/>
    <property type="match status" value="1"/>
</dbReference>
<evidence type="ECO:0000256" key="3">
    <source>
        <dbReference type="ARBA" id="ARBA00022989"/>
    </source>
</evidence>
<proteinExistence type="predicted"/>
<evidence type="ECO:0000256" key="1">
    <source>
        <dbReference type="ARBA" id="ARBA00022475"/>
    </source>
</evidence>
<dbReference type="EMBL" id="ABOX02000010">
    <property type="protein sequence ID" value="EEF61294.1"/>
    <property type="molecule type" value="Genomic_DNA"/>
</dbReference>
<comment type="caution">
    <text evidence="7">The sequence shown here is derived from an EMBL/GenBank/DDBJ whole genome shotgun (WGS) entry which is preliminary data.</text>
</comment>
<keyword evidence="3 5" id="KW-1133">Transmembrane helix</keyword>
<evidence type="ECO:0000256" key="4">
    <source>
        <dbReference type="ARBA" id="ARBA00023136"/>
    </source>
</evidence>
<dbReference type="Pfam" id="PF00092">
    <property type="entry name" value="VWA"/>
    <property type="match status" value="1"/>
</dbReference>
<evidence type="ECO:0000313" key="8">
    <source>
        <dbReference type="Proteomes" id="UP000003688"/>
    </source>
</evidence>
<dbReference type="PROSITE" id="PS50234">
    <property type="entry name" value="VWFA"/>
    <property type="match status" value="1"/>
</dbReference>
<dbReference type="Pfam" id="PF07584">
    <property type="entry name" value="BatA"/>
    <property type="match status" value="1"/>
</dbReference>
<reference evidence="7 8" key="1">
    <citation type="journal article" date="2011" name="J. Bacteriol.">
        <title>Genome sequence of 'Pedosphaera parvula' Ellin514, an aerobic Verrucomicrobial isolate from pasture soil.</title>
        <authorList>
            <person name="Kant R."/>
            <person name="van Passel M.W."/>
            <person name="Sangwan P."/>
            <person name="Palva A."/>
            <person name="Lucas S."/>
            <person name="Copeland A."/>
            <person name="Lapidus A."/>
            <person name="Glavina Del Rio T."/>
            <person name="Dalin E."/>
            <person name="Tice H."/>
            <person name="Bruce D."/>
            <person name="Goodwin L."/>
            <person name="Pitluck S."/>
            <person name="Chertkov O."/>
            <person name="Larimer F.W."/>
            <person name="Land M.L."/>
            <person name="Hauser L."/>
            <person name="Brettin T.S."/>
            <person name="Detter J.C."/>
            <person name="Han S."/>
            <person name="de Vos W.M."/>
            <person name="Janssen P.H."/>
            <person name="Smidt H."/>
        </authorList>
    </citation>
    <scope>NUCLEOTIDE SEQUENCE [LARGE SCALE GENOMIC DNA]</scope>
    <source>
        <strain evidence="7 8">Ellin514</strain>
    </source>
</reference>
<feature type="domain" description="VWFA" evidence="6">
    <location>
        <begin position="89"/>
        <end position="292"/>
    </location>
</feature>
<feature type="transmembrane region" description="Helical" evidence="5">
    <location>
        <begin position="6"/>
        <end position="23"/>
    </location>
</feature>
<dbReference type="InterPro" id="IPR002035">
    <property type="entry name" value="VWF_A"/>
</dbReference>
<protein>
    <submittedName>
        <fullName evidence="7">von Willebrand factor type A</fullName>
    </submittedName>
</protein>
<accession>B9XFD0</accession>
<evidence type="ECO:0000313" key="7">
    <source>
        <dbReference type="EMBL" id="EEF61294.1"/>
    </source>
</evidence>
<keyword evidence="8" id="KW-1185">Reference proteome</keyword>
<dbReference type="OrthoDB" id="6206554at2"/>
<keyword evidence="2 5" id="KW-0812">Transmembrane</keyword>
<dbReference type="AlphaFoldDB" id="B9XFD0"/>
<dbReference type="SMART" id="SM00327">
    <property type="entry name" value="VWA"/>
    <property type="match status" value="1"/>
</dbReference>
<dbReference type="SUPFAM" id="SSF53300">
    <property type="entry name" value="vWA-like"/>
    <property type="match status" value="1"/>
</dbReference>
<evidence type="ECO:0000256" key="5">
    <source>
        <dbReference type="SAM" id="Phobius"/>
    </source>
</evidence>
<gene>
    <name evidence="7" type="ORF">Cflav_PD4315</name>
</gene>
<evidence type="ECO:0000256" key="2">
    <source>
        <dbReference type="ARBA" id="ARBA00022692"/>
    </source>
</evidence>
<keyword evidence="1" id="KW-1003">Cell membrane</keyword>